<dbReference type="SUPFAM" id="SSF50249">
    <property type="entry name" value="Nucleic acid-binding proteins"/>
    <property type="match status" value="1"/>
</dbReference>
<keyword evidence="8 18" id="KW-0436">Ligase</keyword>
<dbReference type="FunFam" id="2.40.50.140:FF:000042">
    <property type="entry name" value="Methionine--tRNA ligase"/>
    <property type="match status" value="1"/>
</dbReference>
<proteinExistence type="predicted"/>
<dbReference type="GO" id="GO:0004825">
    <property type="term" value="F:methionine-tRNA ligase activity"/>
    <property type="evidence" value="ECO:0007669"/>
    <property type="project" value="UniProtKB-EC"/>
</dbReference>
<dbReference type="CDD" id="cd02800">
    <property type="entry name" value="tRNA_bind_EcMetRS_like"/>
    <property type="match status" value="1"/>
</dbReference>
<evidence type="ECO:0000256" key="13">
    <source>
        <dbReference type="ARBA" id="ARBA00023146"/>
    </source>
</evidence>
<dbReference type="Pfam" id="PF01588">
    <property type="entry name" value="tRNA_bind"/>
    <property type="match status" value="1"/>
</dbReference>
<evidence type="ECO:0000313" key="18">
    <source>
        <dbReference type="EMBL" id="QNO55510.1"/>
    </source>
</evidence>
<comment type="catalytic activity">
    <reaction evidence="15">
        <text>tRNA(Met) + L-methionine + ATP = L-methionyl-tRNA(Met) + AMP + diphosphate</text>
        <dbReference type="Rhea" id="RHEA:13481"/>
        <dbReference type="Rhea" id="RHEA-COMP:9667"/>
        <dbReference type="Rhea" id="RHEA-COMP:9698"/>
        <dbReference type="ChEBI" id="CHEBI:30616"/>
        <dbReference type="ChEBI" id="CHEBI:33019"/>
        <dbReference type="ChEBI" id="CHEBI:57844"/>
        <dbReference type="ChEBI" id="CHEBI:78442"/>
        <dbReference type="ChEBI" id="CHEBI:78530"/>
        <dbReference type="ChEBI" id="CHEBI:456215"/>
        <dbReference type="EC" id="6.1.1.10"/>
    </reaction>
</comment>
<dbReference type="EMBL" id="MT631616">
    <property type="protein sequence ID" value="QNO55510.1"/>
    <property type="molecule type" value="Genomic_DNA"/>
</dbReference>
<dbReference type="InterPro" id="IPR012340">
    <property type="entry name" value="NA-bd_OB-fold"/>
</dbReference>
<dbReference type="InterPro" id="IPR051270">
    <property type="entry name" value="Tyrosine-tRNA_ligase_regulator"/>
</dbReference>
<dbReference type="InterPro" id="IPR004495">
    <property type="entry name" value="Met-tRNA-synth_bsu_C"/>
</dbReference>
<keyword evidence="11 16" id="KW-0694">RNA-binding</keyword>
<evidence type="ECO:0000256" key="7">
    <source>
        <dbReference type="ARBA" id="ARBA00022555"/>
    </source>
</evidence>
<evidence type="ECO:0000256" key="8">
    <source>
        <dbReference type="ARBA" id="ARBA00022598"/>
    </source>
</evidence>
<evidence type="ECO:0000256" key="4">
    <source>
        <dbReference type="ARBA" id="ARBA00012838"/>
    </source>
</evidence>
<evidence type="ECO:0000256" key="12">
    <source>
        <dbReference type="ARBA" id="ARBA00022917"/>
    </source>
</evidence>
<dbReference type="InterPro" id="IPR002547">
    <property type="entry name" value="tRNA-bd_dom"/>
</dbReference>
<dbReference type="EC" id="6.1.1.10" evidence="4"/>
<keyword evidence="13" id="KW-0030">Aminoacyl-tRNA synthetase</keyword>
<sequence length="109" mass="11897">MEEIIDINEFAKLDLRIGKIENAERVEGSKKLIKLEVDVGDETRQLVAGIAEEYTPESLIGKLVPILANLKPVKLMGVESQGMILAVDVNGKPILLHPDREVPAGSGIR</sequence>
<evidence type="ECO:0000256" key="16">
    <source>
        <dbReference type="PROSITE-ProRule" id="PRU00209"/>
    </source>
</evidence>
<dbReference type="GO" id="GO:0005737">
    <property type="term" value="C:cytoplasm"/>
    <property type="evidence" value="ECO:0007669"/>
    <property type="project" value="UniProtKB-SubCell"/>
</dbReference>
<organism evidence="18">
    <name type="scientific">Candidatus Methanophaga sp. ANME-1 ERB7</name>
    <dbReference type="NCBI Taxonomy" id="2759913"/>
    <lineage>
        <taxon>Archaea</taxon>
        <taxon>Methanobacteriati</taxon>
        <taxon>Methanobacteriota</taxon>
        <taxon>Stenosarchaea group</taxon>
        <taxon>Methanomicrobia</taxon>
        <taxon>Candidatus Methanophagales</taxon>
        <taxon>Candidatus Methanophagaceae</taxon>
        <taxon>Candidatus Methanophaga</taxon>
    </lineage>
</organism>
<dbReference type="PANTHER" id="PTHR11586:SF37">
    <property type="entry name" value="TRNA-BINDING DOMAIN-CONTAINING PROTEIN"/>
    <property type="match status" value="1"/>
</dbReference>
<dbReference type="PANTHER" id="PTHR11586">
    <property type="entry name" value="TRNA-AMINOACYLATION COFACTOR ARC1 FAMILY MEMBER"/>
    <property type="match status" value="1"/>
</dbReference>
<feature type="domain" description="TRNA-binding" evidence="17">
    <location>
        <begin position="9"/>
        <end position="109"/>
    </location>
</feature>
<accession>A0A7G9Z5H6</accession>
<dbReference type="Gene3D" id="2.40.50.140">
    <property type="entry name" value="Nucleic acid-binding proteins"/>
    <property type="match status" value="1"/>
</dbReference>
<evidence type="ECO:0000256" key="11">
    <source>
        <dbReference type="ARBA" id="ARBA00022884"/>
    </source>
</evidence>
<dbReference type="GO" id="GO:0000049">
    <property type="term" value="F:tRNA binding"/>
    <property type="evidence" value="ECO:0007669"/>
    <property type="project" value="UniProtKB-UniRule"/>
</dbReference>
<dbReference type="GO" id="GO:0005524">
    <property type="term" value="F:ATP binding"/>
    <property type="evidence" value="ECO:0007669"/>
    <property type="project" value="UniProtKB-KW"/>
</dbReference>
<evidence type="ECO:0000259" key="17">
    <source>
        <dbReference type="PROSITE" id="PS50886"/>
    </source>
</evidence>
<evidence type="ECO:0000256" key="9">
    <source>
        <dbReference type="ARBA" id="ARBA00022741"/>
    </source>
</evidence>
<evidence type="ECO:0000256" key="15">
    <source>
        <dbReference type="ARBA" id="ARBA00047364"/>
    </source>
</evidence>
<comment type="function">
    <text evidence="1">Is required not only for elongation of protein synthesis but also for the initiation of all mRNA translation through initiator tRNA(fMet) aminoacylation.</text>
</comment>
<protein>
    <recommendedName>
        <fullName evidence="5">Methionine--tRNA ligase</fullName>
        <ecNumber evidence="4">6.1.1.10</ecNumber>
    </recommendedName>
    <alternativeName>
        <fullName evidence="14">Methionyl-tRNA synthetase</fullName>
    </alternativeName>
</protein>
<gene>
    <name evidence="18" type="primary">metG</name>
    <name evidence="18" type="ORF">BHOFGHMF_00027</name>
</gene>
<evidence type="ECO:0000256" key="1">
    <source>
        <dbReference type="ARBA" id="ARBA00003314"/>
    </source>
</evidence>
<comment type="subcellular location">
    <subcellularLocation>
        <location evidence="2">Cytoplasm</location>
    </subcellularLocation>
</comment>
<keyword evidence="7 16" id="KW-0820">tRNA-binding</keyword>
<evidence type="ECO:0000256" key="14">
    <source>
        <dbReference type="ARBA" id="ARBA00030904"/>
    </source>
</evidence>
<keyword evidence="12" id="KW-0648">Protein biosynthesis</keyword>
<evidence type="ECO:0000256" key="3">
    <source>
        <dbReference type="ARBA" id="ARBA00011738"/>
    </source>
</evidence>
<reference evidence="18" key="1">
    <citation type="submission" date="2020-06" db="EMBL/GenBank/DDBJ databases">
        <title>Unique genomic features of the anaerobic methanotrophic archaea.</title>
        <authorList>
            <person name="Chadwick G.L."/>
            <person name="Skennerton C.T."/>
            <person name="Laso-Perez R."/>
            <person name="Leu A.O."/>
            <person name="Speth D.R."/>
            <person name="Yu H."/>
            <person name="Morgan-Lang C."/>
            <person name="Hatzenpichler R."/>
            <person name="Goudeau D."/>
            <person name="Malmstrom R."/>
            <person name="Brazelton W.J."/>
            <person name="Woyke T."/>
            <person name="Hallam S.J."/>
            <person name="Tyson G.W."/>
            <person name="Wegener G."/>
            <person name="Boetius A."/>
            <person name="Orphan V."/>
        </authorList>
    </citation>
    <scope>NUCLEOTIDE SEQUENCE</scope>
</reference>
<dbReference type="GO" id="GO:0006431">
    <property type="term" value="P:methionyl-tRNA aminoacylation"/>
    <property type="evidence" value="ECO:0007669"/>
    <property type="project" value="InterPro"/>
</dbReference>
<keyword evidence="10" id="KW-0067">ATP-binding</keyword>
<evidence type="ECO:0000256" key="6">
    <source>
        <dbReference type="ARBA" id="ARBA00022490"/>
    </source>
</evidence>
<dbReference type="AlphaFoldDB" id="A0A7G9Z5H6"/>
<dbReference type="PROSITE" id="PS50886">
    <property type="entry name" value="TRBD"/>
    <property type="match status" value="1"/>
</dbReference>
<comment type="subunit">
    <text evidence="3">Homodimer.</text>
</comment>
<evidence type="ECO:0000256" key="5">
    <source>
        <dbReference type="ARBA" id="ARBA00018753"/>
    </source>
</evidence>
<dbReference type="NCBIfam" id="TIGR00399">
    <property type="entry name" value="metG_C_term"/>
    <property type="match status" value="1"/>
</dbReference>
<keyword evidence="9" id="KW-0547">Nucleotide-binding</keyword>
<name>A0A7G9Z5H6_9EURY</name>
<evidence type="ECO:0000256" key="2">
    <source>
        <dbReference type="ARBA" id="ARBA00004496"/>
    </source>
</evidence>
<keyword evidence="6" id="KW-0963">Cytoplasm</keyword>
<evidence type="ECO:0000256" key="10">
    <source>
        <dbReference type="ARBA" id="ARBA00022840"/>
    </source>
</evidence>